<sequence length="192" mass="21956">MSESCDCIIHLVDFNEPPTVANMFNRECSWRCKNETCVPDNILEVFVTRKEKKPNEPISETTTEAWPTIRDLMTTDRKEAWPTTTAWVTTNSKEPHSEQRPGKLLRENGCIHDSILTVSGLFVAYISPVVGKMICQSRQQKQPYLPITRSQQDSTVTTQIPTLDITQSFEIPTIIPIPEISPKDQQYLKLVY</sequence>
<evidence type="ECO:0000313" key="1">
    <source>
        <dbReference type="EMBL" id="CAG2220294.1"/>
    </source>
</evidence>
<proteinExistence type="predicted"/>
<protein>
    <submittedName>
        <fullName evidence="1">Uncharacterized protein</fullName>
    </submittedName>
</protein>
<evidence type="ECO:0000313" key="2">
    <source>
        <dbReference type="Proteomes" id="UP000683360"/>
    </source>
</evidence>
<reference evidence="1" key="1">
    <citation type="submission" date="2021-03" db="EMBL/GenBank/DDBJ databases">
        <authorList>
            <person name="Bekaert M."/>
        </authorList>
    </citation>
    <scope>NUCLEOTIDE SEQUENCE</scope>
</reference>
<dbReference type="AlphaFoldDB" id="A0A8S3SQG9"/>
<gene>
    <name evidence="1" type="ORF">MEDL_33754</name>
</gene>
<dbReference type="OrthoDB" id="6176895at2759"/>
<organism evidence="1 2">
    <name type="scientific">Mytilus edulis</name>
    <name type="common">Blue mussel</name>
    <dbReference type="NCBI Taxonomy" id="6550"/>
    <lineage>
        <taxon>Eukaryota</taxon>
        <taxon>Metazoa</taxon>
        <taxon>Spiralia</taxon>
        <taxon>Lophotrochozoa</taxon>
        <taxon>Mollusca</taxon>
        <taxon>Bivalvia</taxon>
        <taxon>Autobranchia</taxon>
        <taxon>Pteriomorphia</taxon>
        <taxon>Mytilida</taxon>
        <taxon>Mytiloidea</taxon>
        <taxon>Mytilidae</taxon>
        <taxon>Mytilinae</taxon>
        <taxon>Mytilus</taxon>
    </lineage>
</organism>
<comment type="caution">
    <text evidence="1">The sequence shown here is derived from an EMBL/GenBank/DDBJ whole genome shotgun (WGS) entry which is preliminary data.</text>
</comment>
<accession>A0A8S3SQG9</accession>
<dbReference type="EMBL" id="CAJPWZ010001657">
    <property type="protein sequence ID" value="CAG2220294.1"/>
    <property type="molecule type" value="Genomic_DNA"/>
</dbReference>
<keyword evidence="2" id="KW-1185">Reference proteome</keyword>
<dbReference type="Proteomes" id="UP000683360">
    <property type="component" value="Unassembled WGS sequence"/>
</dbReference>
<name>A0A8S3SQG9_MYTED</name>